<evidence type="ECO:0000313" key="1">
    <source>
        <dbReference type="EMBL" id="BBZ30147.1"/>
    </source>
</evidence>
<dbReference type="KEGG" id="mmag:MMAD_44420"/>
<sequence length="232" mass="25099">MTLAMDITDADPRLRSSFELVRRGISGAACGVPAAALTDRAVAAWVRAHGVTVTARDDDELDLVQRRGIRPTQIVFRCSPHTECLRRAVHLGVFRFVVATAPQIARLGKLAHRTTYLYLDESSPLVFGDRRLKIIGLHGDVDAAAGAVEWASTAERLLCRTALLKTCGSPIHRIMLSGGSADLWLDDRAPQLSAIVGAVDDALREGCERWQLPRPAVTLAPLIVDGPAPARI</sequence>
<accession>A0A7I7XLQ6</accession>
<keyword evidence="2" id="KW-1185">Reference proteome</keyword>
<dbReference type="RefSeq" id="WP_163741259.1">
    <property type="nucleotide sequence ID" value="NZ_AP022610.1"/>
</dbReference>
<name>A0A7I7XLQ6_9MYCO</name>
<protein>
    <recommendedName>
        <fullName evidence="3">Orn/DAP/Arg decarboxylase 2 N-terminal domain-containing protein</fullName>
    </recommendedName>
</protein>
<reference evidence="1 2" key="1">
    <citation type="journal article" date="2019" name="Emerg. Microbes Infect.">
        <title>Comprehensive subspecies identification of 175 nontuberculous mycobacteria species based on 7547 genomic profiles.</title>
        <authorList>
            <person name="Matsumoto Y."/>
            <person name="Kinjo T."/>
            <person name="Motooka D."/>
            <person name="Nabeya D."/>
            <person name="Jung N."/>
            <person name="Uechi K."/>
            <person name="Horii T."/>
            <person name="Iida T."/>
            <person name="Fujita J."/>
            <person name="Nakamura S."/>
        </authorList>
    </citation>
    <scope>NUCLEOTIDE SEQUENCE [LARGE SCALE GENOMIC DNA]</scope>
    <source>
        <strain evidence="1 2">JCM 13574</strain>
    </source>
</reference>
<evidence type="ECO:0008006" key="3">
    <source>
        <dbReference type="Google" id="ProtNLM"/>
    </source>
</evidence>
<gene>
    <name evidence="1" type="ORF">MMAD_44420</name>
</gene>
<organism evidence="1 2">
    <name type="scientific">Mycolicibacterium madagascariense</name>
    <dbReference type="NCBI Taxonomy" id="212765"/>
    <lineage>
        <taxon>Bacteria</taxon>
        <taxon>Bacillati</taxon>
        <taxon>Actinomycetota</taxon>
        <taxon>Actinomycetes</taxon>
        <taxon>Mycobacteriales</taxon>
        <taxon>Mycobacteriaceae</taxon>
        <taxon>Mycolicibacterium</taxon>
    </lineage>
</organism>
<evidence type="ECO:0000313" key="2">
    <source>
        <dbReference type="Proteomes" id="UP000466517"/>
    </source>
</evidence>
<dbReference type="SUPFAM" id="SSF51419">
    <property type="entry name" value="PLP-binding barrel"/>
    <property type="match status" value="1"/>
</dbReference>
<dbReference type="InterPro" id="IPR029066">
    <property type="entry name" value="PLP-binding_barrel"/>
</dbReference>
<dbReference type="AlphaFoldDB" id="A0A7I7XLQ6"/>
<dbReference type="EMBL" id="AP022610">
    <property type="protein sequence ID" value="BBZ30147.1"/>
    <property type="molecule type" value="Genomic_DNA"/>
</dbReference>
<dbReference type="Gene3D" id="3.20.20.10">
    <property type="entry name" value="Alanine racemase"/>
    <property type="match status" value="1"/>
</dbReference>
<proteinExistence type="predicted"/>
<dbReference type="Proteomes" id="UP000466517">
    <property type="component" value="Chromosome"/>
</dbReference>